<protein>
    <submittedName>
        <fullName evidence="8">Cullin-1-like isoform X1</fullName>
    </submittedName>
</protein>
<proteinExistence type="inferred from homology"/>
<feature type="domain" description="Cullin N-terminal" evidence="5">
    <location>
        <begin position="16"/>
        <end position="195"/>
    </location>
</feature>
<dbReference type="SUPFAM" id="SSF54695">
    <property type="entry name" value="POZ domain"/>
    <property type="match status" value="1"/>
</dbReference>
<dbReference type="GO" id="GO:0006511">
    <property type="term" value="P:ubiquitin-dependent protein catabolic process"/>
    <property type="evidence" value="ECO:0007669"/>
    <property type="project" value="InterPro"/>
</dbReference>
<dbReference type="RefSeq" id="XP_027192381.1">
    <property type="nucleotide sequence ID" value="XM_027336580.1"/>
</dbReference>
<dbReference type="PANTHER" id="PTHR11165">
    <property type="entry name" value="SKP1"/>
    <property type="match status" value="1"/>
</dbReference>
<dbReference type="OrthoDB" id="1421443at2759"/>
<organism evidence="7 8">
    <name type="scientific">Cicer arietinum</name>
    <name type="common">Chickpea</name>
    <name type="synonym">Garbanzo</name>
    <dbReference type="NCBI Taxonomy" id="3827"/>
    <lineage>
        <taxon>Eukaryota</taxon>
        <taxon>Viridiplantae</taxon>
        <taxon>Streptophyta</taxon>
        <taxon>Embryophyta</taxon>
        <taxon>Tracheophyta</taxon>
        <taxon>Spermatophyta</taxon>
        <taxon>Magnoliopsida</taxon>
        <taxon>eudicotyledons</taxon>
        <taxon>Gunneridae</taxon>
        <taxon>Pentapetalae</taxon>
        <taxon>rosids</taxon>
        <taxon>fabids</taxon>
        <taxon>Fabales</taxon>
        <taxon>Fabaceae</taxon>
        <taxon>Papilionoideae</taxon>
        <taxon>50 kb inversion clade</taxon>
        <taxon>NPAAA clade</taxon>
        <taxon>Hologalegina</taxon>
        <taxon>IRL clade</taxon>
        <taxon>Cicereae</taxon>
        <taxon>Cicer</taxon>
    </lineage>
</organism>
<dbReference type="Gene3D" id="3.30.710.10">
    <property type="entry name" value="Potassium Channel Kv1.1, Chain A"/>
    <property type="match status" value="1"/>
</dbReference>
<dbReference type="InterPro" id="IPR001373">
    <property type="entry name" value="Cullin_N"/>
</dbReference>
<dbReference type="GeneID" id="101503776"/>
<evidence type="ECO:0000256" key="2">
    <source>
        <dbReference type="ARBA" id="ARBA00006019"/>
    </source>
</evidence>
<comment type="similarity">
    <text evidence="3">Belongs to the SKP1 family.</text>
</comment>
<accession>A0A3Q7Y337</accession>
<evidence type="ECO:0000256" key="1">
    <source>
        <dbReference type="ARBA" id="ARBA00004906"/>
    </source>
</evidence>
<dbReference type="GO" id="GO:0009867">
    <property type="term" value="P:jasmonic acid mediated signaling pathway"/>
    <property type="evidence" value="ECO:0007669"/>
    <property type="project" value="UniProtKB-ARBA"/>
</dbReference>
<feature type="domain" description="SKP1 component POZ" evidence="6">
    <location>
        <begin position="207"/>
        <end position="268"/>
    </location>
</feature>
<evidence type="ECO:0000259" key="5">
    <source>
        <dbReference type="Pfam" id="PF00888"/>
    </source>
</evidence>
<comment type="pathway">
    <text evidence="1">Protein modification; protein ubiquitination.</text>
</comment>
<gene>
    <name evidence="8" type="primary">LOC101503776</name>
</gene>
<dbReference type="InterPro" id="IPR001232">
    <property type="entry name" value="SKP1-like"/>
</dbReference>
<reference evidence="8" key="2">
    <citation type="submission" date="2025-08" db="UniProtKB">
        <authorList>
            <consortium name="RefSeq"/>
        </authorList>
    </citation>
    <scope>IDENTIFICATION</scope>
    <source>
        <tissue evidence="8">Etiolated seedlings</tissue>
    </source>
</reference>
<dbReference type="Pfam" id="PF03931">
    <property type="entry name" value="Skp1_POZ"/>
    <property type="match status" value="1"/>
</dbReference>
<dbReference type="InterPro" id="IPR016897">
    <property type="entry name" value="SKP1"/>
</dbReference>
<evidence type="ECO:0000256" key="3">
    <source>
        <dbReference type="ARBA" id="ARBA00009993"/>
    </source>
</evidence>
<evidence type="ECO:0000259" key="6">
    <source>
        <dbReference type="Pfam" id="PF03931"/>
    </source>
</evidence>
<dbReference type="AlphaFoldDB" id="A0A3Q7Y337"/>
<dbReference type="SUPFAM" id="SSF81382">
    <property type="entry name" value="Skp1 dimerisation domain-like"/>
    <property type="match status" value="1"/>
</dbReference>
<reference evidence="7" key="1">
    <citation type="journal article" date="2013" name="Nat. Biotechnol.">
        <title>Draft genome sequence of chickpea (Cicer arietinum) provides a resource for trait improvement.</title>
        <authorList>
            <person name="Varshney R.K."/>
            <person name="Song C."/>
            <person name="Saxena R.K."/>
            <person name="Azam S."/>
            <person name="Yu S."/>
            <person name="Sharpe A.G."/>
            <person name="Cannon S."/>
            <person name="Baek J."/>
            <person name="Rosen B.D."/>
            <person name="Tar'an B."/>
            <person name="Millan T."/>
            <person name="Zhang X."/>
            <person name="Ramsay L.D."/>
            <person name="Iwata A."/>
            <person name="Wang Y."/>
            <person name="Nelson W."/>
            <person name="Farmer A.D."/>
            <person name="Gaur P.M."/>
            <person name="Soderlund C."/>
            <person name="Penmetsa R.V."/>
            <person name="Xu C."/>
            <person name="Bharti A.K."/>
            <person name="He W."/>
            <person name="Winter P."/>
            <person name="Zhao S."/>
            <person name="Hane J.K."/>
            <person name="Carrasquilla-Garcia N."/>
            <person name="Condie J.A."/>
            <person name="Upadhyaya H.D."/>
            <person name="Luo M.C."/>
            <person name="Thudi M."/>
            <person name="Gowda C.L."/>
            <person name="Singh N.P."/>
            <person name="Lichtenzveig J."/>
            <person name="Gali K.K."/>
            <person name="Rubio J."/>
            <person name="Nadarajan N."/>
            <person name="Dolezel J."/>
            <person name="Bansal K.C."/>
            <person name="Xu X."/>
            <person name="Edwards D."/>
            <person name="Zhang G."/>
            <person name="Kahl G."/>
            <person name="Gil J."/>
            <person name="Singh K.B."/>
            <person name="Datta S.K."/>
            <person name="Jackson S.A."/>
            <person name="Wang J."/>
            <person name="Cook D.R."/>
        </authorList>
    </citation>
    <scope>NUCLEOTIDE SEQUENCE [LARGE SCALE GENOMIC DNA]</scope>
    <source>
        <strain evidence="7">cv. CDC Frontier</strain>
    </source>
</reference>
<sequence>MTIKKFMSLKEGCDYLEKGITKLYDIVDGFPEPNFTPYHHIMLYTTVYNMCYRIPPYNYVPYNYAQQLLNKYKEACEKYIKSRVLPSLREKKDEVLLREVLRRWSIYKTMAKRLSHFFFSLQRKLSCSLQQFSFISFYHLVYQEMNKEIMDAMFSMIDRKLAGEQIDQNFVYNTFGFYLEFDEYTRKNKPELLQEKKMNPSPEALSKKIKLVSSDEDVFEVECSVALMSKKIEEIIETIPVGDDVNTIPIALSTKMLTMFIEYCEKHNSVPKYVDLKNWDAQFVDVDRETLFDLQTSAGYMRIDSLLKLAWDKIDSMIKDKTPEEIAQFYVS</sequence>
<dbReference type="STRING" id="3827.A0A3Q7Y337"/>
<evidence type="ECO:0000256" key="4">
    <source>
        <dbReference type="ARBA" id="ARBA00022786"/>
    </source>
</evidence>
<dbReference type="InterPro" id="IPR016073">
    <property type="entry name" value="Skp1_comp_POZ"/>
</dbReference>
<evidence type="ECO:0000313" key="7">
    <source>
        <dbReference type="Proteomes" id="UP000087171"/>
    </source>
</evidence>
<dbReference type="Gene3D" id="1.20.1310.10">
    <property type="entry name" value="Cullin Repeats"/>
    <property type="match status" value="1"/>
</dbReference>
<dbReference type="Proteomes" id="UP000087171">
    <property type="component" value="Chromosome Ca7"/>
</dbReference>
<keyword evidence="4" id="KW-0833">Ubl conjugation pathway</keyword>
<keyword evidence="7" id="KW-1185">Reference proteome</keyword>
<dbReference type="InterPro" id="IPR011333">
    <property type="entry name" value="SKP1/BTB/POZ_sf"/>
</dbReference>
<dbReference type="SMART" id="SM00512">
    <property type="entry name" value="Skp1"/>
    <property type="match status" value="1"/>
</dbReference>
<dbReference type="Pfam" id="PF00888">
    <property type="entry name" value="Cullin"/>
    <property type="match status" value="1"/>
</dbReference>
<name>A0A3Q7Y337_CICAR</name>
<dbReference type="InterPro" id="IPR036296">
    <property type="entry name" value="SKP1-like_dim_sf"/>
</dbReference>
<comment type="similarity">
    <text evidence="2">Belongs to the cullin family.</text>
</comment>
<evidence type="ECO:0000313" key="8">
    <source>
        <dbReference type="RefSeq" id="XP_027192381.1"/>
    </source>
</evidence>
<dbReference type="SUPFAM" id="SSF74788">
    <property type="entry name" value="Cullin repeat-like"/>
    <property type="match status" value="1"/>
</dbReference>
<dbReference type="InterPro" id="IPR016159">
    <property type="entry name" value="Cullin_repeat-like_dom_sf"/>
</dbReference>
<dbReference type="GO" id="GO:0031625">
    <property type="term" value="F:ubiquitin protein ligase binding"/>
    <property type="evidence" value="ECO:0007669"/>
    <property type="project" value="InterPro"/>
</dbReference>